<sequence length="122" mass="13425">MSKRLRNLVENTINDISSLKNEVKQLQVAVSHIEPFIKTFTPTMDMSTSNTFSDNESNLHLQILLDHLINLQFQNSSLIPKSSKDKDDKNAVSIATPTTMSSADASAAPVTPLLDLARAELT</sequence>
<reference evidence="3 4" key="1">
    <citation type="journal article" date="2024" name="bioRxiv">
        <title>A reference genome for Trichogramma kaykai: A tiny desert-dwelling parasitoid wasp with competing sex-ratio distorters.</title>
        <authorList>
            <person name="Culotta J."/>
            <person name="Lindsey A.R."/>
        </authorList>
    </citation>
    <scope>NUCLEOTIDE SEQUENCE [LARGE SCALE GENOMIC DNA]</scope>
    <source>
        <strain evidence="3 4">KSX58</strain>
    </source>
</reference>
<proteinExistence type="predicted"/>
<evidence type="ECO:0000313" key="4">
    <source>
        <dbReference type="Proteomes" id="UP001627154"/>
    </source>
</evidence>
<evidence type="ECO:0000313" key="3">
    <source>
        <dbReference type="EMBL" id="KAL3392216.1"/>
    </source>
</evidence>
<organism evidence="3 4">
    <name type="scientific">Trichogramma kaykai</name>
    <dbReference type="NCBI Taxonomy" id="54128"/>
    <lineage>
        <taxon>Eukaryota</taxon>
        <taxon>Metazoa</taxon>
        <taxon>Ecdysozoa</taxon>
        <taxon>Arthropoda</taxon>
        <taxon>Hexapoda</taxon>
        <taxon>Insecta</taxon>
        <taxon>Pterygota</taxon>
        <taxon>Neoptera</taxon>
        <taxon>Endopterygota</taxon>
        <taxon>Hymenoptera</taxon>
        <taxon>Apocrita</taxon>
        <taxon>Proctotrupomorpha</taxon>
        <taxon>Chalcidoidea</taxon>
        <taxon>Trichogrammatidae</taxon>
        <taxon>Trichogramma</taxon>
    </lineage>
</organism>
<name>A0ABD2WI16_9HYME</name>
<feature type="coiled-coil region" evidence="1">
    <location>
        <begin position="2"/>
        <end position="29"/>
    </location>
</feature>
<gene>
    <name evidence="3" type="ORF">TKK_013049</name>
</gene>
<evidence type="ECO:0000256" key="1">
    <source>
        <dbReference type="SAM" id="Coils"/>
    </source>
</evidence>
<protein>
    <submittedName>
        <fullName evidence="3">Uncharacterized protein</fullName>
    </submittedName>
</protein>
<keyword evidence="4" id="KW-1185">Reference proteome</keyword>
<feature type="compositionally biased region" description="Polar residues" evidence="2">
    <location>
        <begin position="93"/>
        <end position="104"/>
    </location>
</feature>
<dbReference type="EMBL" id="JBJJXI010000106">
    <property type="protein sequence ID" value="KAL3392216.1"/>
    <property type="molecule type" value="Genomic_DNA"/>
</dbReference>
<keyword evidence="1" id="KW-0175">Coiled coil</keyword>
<dbReference type="Proteomes" id="UP001627154">
    <property type="component" value="Unassembled WGS sequence"/>
</dbReference>
<dbReference type="AlphaFoldDB" id="A0ABD2WI16"/>
<evidence type="ECO:0000256" key="2">
    <source>
        <dbReference type="SAM" id="MobiDB-lite"/>
    </source>
</evidence>
<accession>A0ABD2WI16</accession>
<feature type="region of interest" description="Disordered" evidence="2">
    <location>
        <begin position="79"/>
        <end position="107"/>
    </location>
</feature>
<comment type="caution">
    <text evidence="3">The sequence shown here is derived from an EMBL/GenBank/DDBJ whole genome shotgun (WGS) entry which is preliminary data.</text>
</comment>